<evidence type="ECO:0000313" key="3">
    <source>
        <dbReference type="Proteomes" id="UP000324222"/>
    </source>
</evidence>
<dbReference type="EMBL" id="VSRR010004138">
    <property type="protein sequence ID" value="MPC38681.1"/>
    <property type="molecule type" value="Genomic_DNA"/>
</dbReference>
<dbReference type="Proteomes" id="UP000324222">
    <property type="component" value="Unassembled WGS sequence"/>
</dbReference>
<sequence>MIEINLPAPRDTLLTLLHCSSSSFSPPPPPPPPPLSPFFVPLTCPQPLQRPGSLPHLCGWGNKRAGRGHMRGLAGLGRHDAAMTTTTTRRGRHRRENVRPGGELTMTMACGR</sequence>
<protein>
    <submittedName>
        <fullName evidence="2">Uncharacterized protein</fullName>
    </submittedName>
</protein>
<reference evidence="2 3" key="1">
    <citation type="submission" date="2019-05" db="EMBL/GenBank/DDBJ databases">
        <title>Another draft genome of Portunus trituberculatus and its Hox gene families provides insights of decapod evolution.</title>
        <authorList>
            <person name="Jeong J.-H."/>
            <person name="Song I."/>
            <person name="Kim S."/>
            <person name="Choi T."/>
            <person name="Kim D."/>
            <person name="Ryu S."/>
            <person name="Kim W."/>
        </authorList>
    </citation>
    <scope>NUCLEOTIDE SEQUENCE [LARGE SCALE GENOMIC DNA]</scope>
    <source>
        <tissue evidence="2">Muscle</tissue>
    </source>
</reference>
<evidence type="ECO:0000313" key="2">
    <source>
        <dbReference type="EMBL" id="MPC38681.1"/>
    </source>
</evidence>
<dbReference type="AlphaFoldDB" id="A0A5B7EVE1"/>
<comment type="caution">
    <text evidence="2">The sequence shown here is derived from an EMBL/GenBank/DDBJ whole genome shotgun (WGS) entry which is preliminary data.</text>
</comment>
<organism evidence="2 3">
    <name type="scientific">Portunus trituberculatus</name>
    <name type="common">Swimming crab</name>
    <name type="synonym">Neptunus trituberculatus</name>
    <dbReference type="NCBI Taxonomy" id="210409"/>
    <lineage>
        <taxon>Eukaryota</taxon>
        <taxon>Metazoa</taxon>
        <taxon>Ecdysozoa</taxon>
        <taxon>Arthropoda</taxon>
        <taxon>Crustacea</taxon>
        <taxon>Multicrustacea</taxon>
        <taxon>Malacostraca</taxon>
        <taxon>Eumalacostraca</taxon>
        <taxon>Eucarida</taxon>
        <taxon>Decapoda</taxon>
        <taxon>Pleocyemata</taxon>
        <taxon>Brachyura</taxon>
        <taxon>Eubrachyura</taxon>
        <taxon>Portunoidea</taxon>
        <taxon>Portunidae</taxon>
        <taxon>Portuninae</taxon>
        <taxon>Portunus</taxon>
    </lineage>
</organism>
<name>A0A5B7EVE1_PORTR</name>
<proteinExistence type="predicted"/>
<keyword evidence="3" id="KW-1185">Reference proteome</keyword>
<gene>
    <name evidence="2" type="ORF">E2C01_032193</name>
</gene>
<feature type="region of interest" description="Disordered" evidence="1">
    <location>
        <begin position="69"/>
        <end position="112"/>
    </location>
</feature>
<accession>A0A5B7EVE1</accession>
<evidence type="ECO:0000256" key="1">
    <source>
        <dbReference type="SAM" id="MobiDB-lite"/>
    </source>
</evidence>